<dbReference type="EMBL" id="SNVJ01000002">
    <property type="protein sequence ID" value="MXP62151.1"/>
    <property type="molecule type" value="Genomic_DNA"/>
</dbReference>
<dbReference type="AlphaFoldDB" id="A0A845B4N8"/>
<sequence length="92" mass="9385">MSESVGEAAARLEQAVERLAAALAARPPQSAGVSPEAVAALSARLDETLERLRGALAEMEGAAAPQDPGFMTSESDAPDDSAMPDDVSSEES</sequence>
<reference evidence="2 3" key="1">
    <citation type="submission" date="2019-03" db="EMBL/GenBank/DDBJ databases">
        <title>Roseomonas sp. a novel Roseomonas species isolated from Sea whip Gorgonian.</title>
        <authorList>
            <person name="Li F."/>
            <person name="Pan X."/>
            <person name="Huang S."/>
            <person name="Li Z."/>
            <person name="Meng B."/>
        </authorList>
    </citation>
    <scope>NUCLEOTIDE SEQUENCE [LARGE SCALE GENOMIC DNA]</scope>
    <source>
        <strain evidence="2 3">M0104</strain>
    </source>
</reference>
<dbReference type="OrthoDB" id="7284225at2"/>
<dbReference type="Proteomes" id="UP000460715">
    <property type="component" value="Unassembled WGS sequence"/>
</dbReference>
<protein>
    <submittedName>
        <fullName evidence="2">Uncharacterized protein</fullName>
    </submittedName>
</protein>
<name>A0A845B4N8_9PROT</name>
<evidence type="ECO:0000313" key="3">
    <source>
        <dbReference type="Proteomes" id="UP000460715"/>
    </source>
</evidence>
<comment type="caution">
    <text evidence="2">The sequence shown here is derived from an EMBL/GenBank/DDBJ whole genome shotgun (WGS) entry which is preliminary data.</text>
</comment>
<evidence type="ECO:0000256" key="1">
    <source>
        <dbReference type="SAM" id="MobiDB-lite"/>
    </source>
</evidence>
<organism evidence="2 3">
    <name type="scientific">Teichococcus coralli</name>
    <dbReference type="NCBI Taxonomy" id="2545983"/>
    <lineage>
        <taxon>Bacteria</taxon>
        <taxon>Pseudomonadati</taxon>
        <taxon>Pseudomonadota</taxon>
        <taxon>Alphaproteobacteria</taxon>
        <taxon>Acetobacterales</taxon>
        <taxon>Roseomonadaceae</taxon>
        <taxon>Roseomonas</taxon>
    </lineage>
</organism>
<evidence type="ECO:0000313" key="2">
    <source>
        <dbReference type="EMBL" id="MXP62151.1"/>
    </source>
</evidence>
<gene>
    <name evidence="2" type="ORF">E0493_02140</name>
</gene>
<feature type="region of interest" description="Disordered" evidence="1">
    <location>
        <begin position="58"/>
        <end position="92"/>
    </location>
</feature>
<feature type="compositionally biased region" description="Acidic residues" evidence="1">
    <location>
        <begin position="76"/>
        <end position="92"/>
    </location>
</feature>
<dbReference type="RefSeq" id="WP_160935283.1">
    <property type="nucleotide sequence ID" value="NZ_SNVJ01000002.1"/>
</dbReference>
<keyword evidence="3" id="KW-1185">Reference proteome</keyword>
<accession>A0A845B4N8</accession>
<proteinExistence type="predicted"/>